<dbReference type="OrthoDB" id="9935075at2"/>
<keyword evidence="2" id="KW-1185">Reference proteome</keyword>
<dbReference type="KEGG" id="vta:B1095"/>
<name>A0A2N8ZLE3_9VIBR</name>
<sequence length="76" mass="8492">MSHSAIQHYNPESDSGVSHFTPIQLLQLTRPSYKTAFVKRGDETHLLVYLNDDQGLPFVRIPCDVLLGAAKAYESC</sequence>
<dbReference type="EMBL" id="LT960612">
    <property type="protein sequence ID" value="SON52706.1"/>
    <property type="molecule type" value="Genomic_DNA"/>
</dbReference>
<gene>
    <name evidence="1" type="ORF">VTAP4600_B1095</name>
</gene>
<dbReference type="RefSeq" id="WP_102524891.1">
    <property type="nucleotide sequence ID" value="NZ_LT960612.1"/>
</dbReference>
<dbReference type="Proteomes" id="UP000235828">
    <property type="component" value="Chromosome B"/>
</dbReference>
<dbReference type="AlphaFoldDB" id="A0A2N8ZLE3"/>
<evidence type="ECO:0000313" key="1">
    <source>
        <dbReference type="EMBL" id="SON52706.1"/>
    </source>
</evidence>
<organism evidence="1 2">
    <name type="scientific">Vibrio tapetis subsp. tapetis</name>
    <dbReference type="NCBI Taxonomy" id="1671868"/>
    <lineage>
        <taxon>Bacteria</taxon>
        <taxon>Pseudomonadati</taxon>
        <taxon>Pseudomonadota</taxon>
        <taxon>Gammaproteobacteria</taxon>
        <taxon>Vibrionales</taxon>
        <taxon>Vibrionaceae</taxon>
        <taxon>Vibrio</taxon>
    </lineage>
</organism>
<evidence type="ECO:0000313" key="2">
    <source>
        <dbReference type="Proteomes" id="UP000235828"/>
    </source>
</evidence>
<reference evidence="1 2" key="1">
    <citation type="submission" date="2017-10" db="EMBL/GenBank/DDBJ databases">
        <authorList>
            <person name="Banno H."/>
            <person name="Chua N.-H."/>
        </authorList>
    </citation>
    <scope>NUCLEOTIDE SEQUENCE [LARGE SCALE GENOMIC DNA]</scope>
    <source>
        <strain evidence="1">Vibrio tapetis CECT4600</strain>
    </source>
</reference>
<protein>
    <submittedName>
        <fullName evidence="1">Uncharacterized protein</fullName>
    </submittedName>
</protein>
<accession>A0A2N8ZLE3</accession>
<proteinExistence type="predicted"/>